<name>A0ABW3B2H8_9FLAO</name>
<gene>
    <name evidence="2" type="ORF">ACFQZJ_08400</name>
</gene>
<evidence type="ECO:0000313" key="2">
    <source>
        <dbReference type="EMBL" id="MFD0797478.1"/>
    </source>
</evidence>
<evidence type="ECO:0000256" key="1">
    <source>
        <dbReference type="SAM" id="Phobius"/>
    </source>
</evidence>
<keyword evidence="1" id="KW-0812">Transmembrane</keyword>
<organism evidence="2 3">
    <name type="scientific">Maribacter chungangensis</name>
    <dbReference type="NCBI Taxonomy" id="1069117"/>
    <lineage>
        <taxon>Bacteria</taxon>
        <taxon>Pseudomonadati</taxon>
        <taxon>Bacteroidota</taxon>
        <taxon>Flavobacteriia</taxon>
        <taxon>Flavobacteriales</taxon>
        <taxon>Flavobacteriaceae</taxon>
        <taxon>Maribacter</taxon>
    </lineage>
</organism>
<sequence length="148" mass="16347">MYGSNPPEASEPFRGSKLVFGELLPEPLILWILFYCLLVFFQCLLVNETFYEASVLVLGTQVLYRSYLALPVLIMLDPVDGLVVNGPKGDQYLAVGADIVVPLRVVLEIYHGVKQVNKVMHLSAMPSTLRPACRQAGVPEIRTKTGAK</sequence>
<keyword evidence="3" id="KW-1185">Reference proteome</keyword>
<accession>A0ABW3B2H8</accession>
<dbReference type="RefSeq" id="WP_379933804.1">
    <property type="nucleotide sequence ID" value="NZ_JBHTHY010000006.1"/>
</dbReference>
<keyword evidence="1" id="KW-1133">Transmembrane helix</keyword>
<dbReference type="EMBL" id="JBHTHY010000006">
    <property type="protein sequence ID" value="MFD0797478.1"/>
    <property type="molecule type" value="Genomic_DNA"/>
</dbReference>
<evidence type="ECO:0000313" key="3">
    <source>
        <dbReference type="Proteomes" id="UP001597012"/>
    </source>
</evidence>
<feature type="transmembrane region" description="Helical" evidence="1">
    <location>
        <begin position="28"/>
        <end position="46"/>
    </location>
</feature>
<proteinExistence type="predicted"/>
<dbReference type="Proteomes" id="UP001597012">
    <property type="component" value="Unassembled WGS sequence"/>
</dbReference>
<reference evidence="3" key="1">
    <citation type="journal article" date="2019" name="Int. J. Syst. Evol. Microbiol.">
        <title>The Global Catalogue of Microorganisms (GCM) 10K type strain sequencing project: providing services to taxonomists for standard genome sequencing and annotation.</title>
        <authorList>
            <consortium name="The Broad Institute Genomics Platform"/>
            <consortium name="The Broad Institute Genome Sequencing Center for Infectious Disease"/>
            <person name="Wu L."/>
            <person name="Ma J."/>
        </authorList>
    </citation>
    <scope>NUCLEOTIDE SEQUENCE [LARGE SCALE GENOMIC DNA]</scope>
    <source>
        <strain evidence="3">CCUG 61948</strain>
    </source>
</reference>
<keyword evidence="1" id="KW-0472">Membrane</keyword>
<comment type="caution">
    <text evidence="2">The sequence shown here is derived from an EMBL/GenBank/DDBJ whole genome shotgun (WGS) entry which is preliminary data.</text>
</comment>
<protein>
    <submittedName>
        <fullName evidence="2">Uncharacterized protein</fullName>
    </submittedName>
</protein>